<accession>A0A6M6E6V5</accession>
<dbReference type="EMBL" id="CP045273">
    <property type="protein sequence ID" value="QJX80879.1"/>
    <property type="molecule type" value="Genomic_DNA"/>
</dbReference>
<evidence type="ECO:0000313" key="1">
    <source>
        <dbReference type="EMBL" id="QJX80879.1"/>
    </source>
</evidence>
<gene>
    <name evidence="1" type="ORF">FDZ14_32840</name>
</gene>
<dbReference type="RefSeq" id="WP_171778878.1">
    <property type="nucleotide sequence ID" value="NZ_CP045273.1"/>
</dbReference>
<keyword evidence="1" id="KW-0614">Plasmid</keyword>
<evidence type="ECO:0000313" key="2">
    <source>
        <dbReference type="Proteomes" id="UP000501076"/>
    </source>
</evidence>
<dbReference type="AlphaFoldDB" id="A0A6M6E6V5"/>
<reference evidence="1 2" key="1">
    <citation type="submission" date="2019-10" db="EMBL/GenBank/DDBJ databases">
        <title>Complete genome sequences for adaption low water activity.</title>
        <authorList>
            <person name="Zhao L."/>
            <person name="Zhong J."/>
        </authorList>
    </citation>
    <scope>NUCLEOTIDE SEQUENCE [LARGE SCALE GENOMIC DNA]</scope>
    <source>
        <strain evidence="1 2">FDU301</strain>
        <plasmid evidence="2">pfdu301a</plasmid>
    </source>
</reference>
<proteinExistence type="predicted"/>
<organism evidence="1 2">
    <name type="scientific">Priestia megaterium</name>
    <name type="common">Bacillus megaterium</name>
    <dbReference type="NCBI Taxonomy" id="1404"/>
    <lineage>
        <taxon>Bacteria</taxon>
        <taxon>Bacillati</taxon>
        <taxon>Bacillota</taxon>
        <taxon>Bacilli</taxon>
        <taxon>Bacillales</taxon>
        <taxon>Bacillaceae</taxon>
        <taxon>Priestia</taxon>
    </lineage>
</organism>
<name>A0A6M6E6V5_PRIMG</name>
<dbReference type="Proteomes" id="UP000501076">
    <property type="component" value="Plasmid pFDU301A"/>
</dbReference>
<sequence length="80" mass="9202">MMIEERLKKLMSLGWNIMIQCKGKGEAYQLTYEASAKLAIPRKATTEDLYRSMVKIEALGDTLEELVTTLEKKILKPIRK</sequence>
<protein>
    <submittedName>
        <fullName evidence="1">Uncharacterized protein</fullName>
    </submittedName>
</protein>
<geneLocation type="plasmid" evidence="2">
    <name>pfdu301a</name>
</geneLocation>